<comment type="similarity">
    <text evidence="3">Belongs to the Nudix hydrolase family.</text>
</comment>
<dbReference type="PANTHER" id="PTHR43046:SF14">
    <property type="entry name" value="MUTT_NUDIX FAMILY PROTEIN"/>
    <property type="match status" value="1"/>
</dbReference>
<evidence type="ECO:0000313" key="6">
    <source>
        <dbReference type="Proteomes" id="UP000230292"/>
    </source>
</evidence>
<dbReference type="PROSITE" id="PS51462">
    <property type="entry name" value="NUDIX"/>
    <property type="match status" value="1"/>
</dbReference>
<dbReference type="PROSITE" id="PS00893">
    <property type="entry name" value="NUDIX_BOX"/>
    <property type="match status" value="1"/>
</dbReference>
<reference evidence="5 6" key="1">
    <citation type="submission" date="2017-09" db="EMBL/GenBank/DDBJ databases">
        <title>Depth-based differentiation of microbial function through sediment-hosted aquifers and enrichment of novel symbionts in the deep terrestrial subsurface.</title>
        <authorList>
            <person name="Probst A.J."/>
            <person name="Ladd B."/>
            <person name="Jarett J.K."/>
            <person name="Geller-Mcgrath D.E."/>
            <person name="Sieber C.M."/>
            <person name="Emerson J.B."/>
            <person name="Anantharaman K."/>
            <person name="Thomas B.C."/>
            <person name="Malmstrom R."/>
            <person name="Stieglmeier M."/>
            <person name="Klingl A."/>
            <person name="Woyke T."/>
            <person name="Ryan C.M."/>
            <person name="Banfield J.F."/>
        </authorList>
    </citation>
    <scope>NUCLEOTIDE SEQUENCE [LARGE SCALE GENOMIC DNA]</scope>
    <source>
        <strain evidence="5">CG15_BIG_FIL_POST_REV_8_21_14_020_45_12</strain>
    </source>
</reference>
<proteinExistence type="inferred from homology"/>
<dbReference type="Pfam" id="PF00293">
    <property type="entry name" value="NUDIX"/>
    <property type="match status" value="1"/>
</dbReference>
<name>A0A2M7H2U1_9BACT</name>
<dbReference type="InterPro" id="IPR020476">
    <property type="entry name" value="Nudix_hydrolase"/>
</dbReference>
<gene>
    <name evidence="5" type="ORF">COW24_04820</name>
</gene>
<evidence type="ECO:0000256" key="3">
    <source>
        <dbReference type="RuleBase" id="RU003476"/>
    </source>
</evidence>
<protein>
    <submittedName>
        <fullName evidence="5">DNA mismatch repair protein MutT</fullName>
    </submittedName>
</protein>
<sequence length="139" mass="15738">MSNDYHLPRVAAGALILNNVGEVLLLLRSKNCRNDQGLWSLPGGKLEFGERLTDAVRREVKEEVDLELIKIKQIGYVDHILDDGSQHWVPQIFLCTQFIGTARNVEPDKCDELGWFSLDSIPEERSQVLTDAISLYTDL</sequence>
<comment type="cofactor">
    <cofactor evidence="1">
        <name>Mg(2+)</name>
        <dbReference type="ChEBI" id="CHEBI:18420"/>
    </cofactor>
</comment>
<comment type="caution">
    <text evidence="5">The sequence shown here is derived from an EMBL/GenBank/DDBJ whole genome shotgun (WGS) entry which is preliminary data.</text>
</comment>
<evidence type="ECO:0000256" key="1">
    <source>
        <dbReference type="ARBA" id="ARBA00001946"/>
    </source>
</evidence>
<evidence type="ECO:0000256" key="2">
    <source>
        <dbReference type="ARBA" id="ARBA00022801"/>
    </source>
</evidence>
<organism evidence="5 6">
    <name type="scientific">Candidatus Kerfeldbacteria bacterium CG15_BIG_FIL_POST_REV_8_21_14_020_45_12</name>
    <dbReference type="NCBI Taxonomy" id="2014247"/>
    <lineage>
        <taxon>Bacteria</taxon>
        <taxon>Candidatus Kerfeldiibacteriota</taxon>
    </lineage>
</organism>
<dbReference type="EMBL" id="PFGC01000050">
    <property type="protein sequence ID" value="PIW36504.1"/>
    <property type="molecule type" value="Genomic_DNA"/>
</dbReference>
<dbReference type="PANTHER" id="PTHR43046">
    <property type="entry name" value="GDP-MANNOSE MANNOSYL HYDROLASE"/>
    <property type="match status" value="1"/>
</dbReference>
<evidence type="ECO:0000259" key="4">
    <source>
        <dbReference type="PROSITE" id="PS51462"/>
    </source>
</evidence>
<dbReference type="PRINTS" id="PR00502">
    <property type="entry name" value="NUDIXFAMILY"/>
</dbReference>
<dbReference type="Gene3D" id="3.90.79.10">
    <property type="entry name" value="Nucleoside Triphosphate Pyrophosphohydrolase"/>
    <property type="match status" value="1"/>
</dbReference>
<evidence type="ECO:0000313" key="5">
    <source>
        <dbReference type="EMBL" id="PIW36504.1"/>
    </source>
</evidence>
<dbReference type="InterPro" id="IPR000086">
    <property type="entry name" value="NUDIX_hydrolase_dom"/>
</dbReference>
<dbReference type="InterPro" id="IPR015797">
    <property type="entry name" value="NUDIX_hydrolase-like_dom_sf"/>
</dbReference>
<dbReference type="Proteomes" id="UP000230292">
    <property type="component" value="Unassembled WGS sequence"/>
</dbReference>
<feature type="domain" description="Nudix hydrolase" evidence="4">
    <location>
        <begin position="7"/>
        <end position="139"/>
    </location>
</feature>
<dbReference type="InterPro" id="IPR020084">
    <property type="entry name" value="NUDIX_hydrolase_CS"/>
</dbReference>
<dbReference type="GO" id="GO:0016787">
    <property type="term" value="F:hydrolase activity"/>
    <property type="evidence" value="ECO:0007669"/>
    <property type="project" value="UniProtKB-KW"/>
</dbReference>
<dbReference type="SUPFAM" id="SSF55811">
    <property type="entry name" value="Nudix"/>
    <property type="match status" value="1"/>
</dbReference>
<dbReference type="AlphaFoldDB" id="A0A2M7H2U1"/>
<accession>A0A2M7H2U1</accession>
<keyword evidence="2 3" id="KW-0378">Hydrolase</keyword>